<protein>
    <submittedName>
        <fullName evidence="1">Uncharacterized protein</fullName>
    </submittedName>
</protein>
<dbReference type="EMBL" id="JAVRFE010000036">
    <property type="protein sequence ID" value="MDT0458895.1"/>
    <property type="molecule type" value="Genomic_DNA"/>
</dbReference>
<gene>
    <name evidence="1" type="ORF">RM550_24765</name>
</gene>
<dbReference type="Proteomes" id="UP001180551">
    <property type="component" value="Unassembled WGS sequence"/>
</dbReference>
<evidence type="ECO:0000313" key="2">
    <source>
        <dbReference type="Proteomes" id="UP001180551"/>
    </source>
</evidence>
<sequence length="40" mass="4206">MSCVAPGLWLTLLSPPQWKIDGDPDAAHATIALMPGSTSR</sequence>
<proteinExistence type="predicted"/>
<keyword evidence="2" id="KW-1185">Reference proteome</keyword>
<comment type="caution">
    <text evidence="1">The sequence shown here is derived from an EMBL/GenBank/DDBJ whole genome shotgun (WGS) entry which is preliminary data.</text>
</comment>
<reference evidence="1" key="1">
    <citation type="submission" date="2024-05" db="EMBL/GenBank/DDBJ databases">
        <title>30 novel species of actinomycetes from the DSMZ collection.</title>
        <authorList>
            <person name="Nouioui I."/>
        </authorList>
    </citation>
    <scope>NUCLEOTIDE SEQUENCE</scope>
    <source>
        <strain evidence="1">DSM 41527</strain>
    </source>
</reference>
<dbReference type="RefSeq" id="WP_311625960.1">
    <property type="nucleotide sequence ID" value="NZ_JAVRFE010000036.1"/>
</dbReference>
<name>A0ABU2TDA2_9ACTN</name>
<organism evidence="1 2">
    <name type="scientific">Streptomyces mooreae</name>
    <dbReference type="NCBI Taxonomy" id="3075523"/>
    <lineage>
        <taxon>Bacteria</taxon>
        <taxon>Bacillati</taxon>
        <taxon>Actinomycetota</taxon>
        <taxon>Actinomycetes</taxon>
        <taxon>Kitasatosporales</taxon>
        <taxon>Streptomycetaceae</taxon>
        <taxon>Streptomyces</taxon>
    </lineage>
</organism>
<evidence type="ECO:0000313" key="1">
    <source>
        <dbReference type="EMBL" id="MDT0458895.1"/>
    </source>
</evidence>
<accession>A0ABU2TDA2</accession>